<name>A0ABN8XU49_RANTA</name>
<evidence type="ECO:0000313" key="2">
    <source>
        <dbReference type="Proteomes" id="UP001176941"/>
    </source>
</evidence>
<evidence type="ECO:0000313" key="1">
    <source>
        <dbReference type="EMBL" id="CAI9151626.1"/>
    </source>
</evidence>
<dbReference type="EMBL" id="OX459937">
    <property type="protein sequence ID" value="CAI9151626.1"/>
    <property type="molecule type" value="Genomic_DNA"/>
</dbReference>
<dbReference type="Proteomes" id="UP001176941">
    <property type="component" value="Chromosome 1"/>
</dbReference>
<reference evidence="1" key="1">
    <citation type="submission" date="2023-04" db="EMBL/GenBank/DDBJ databases">
        <authorList>
            <consortium name="ELIXIR-Norway"/>
        </authorList>
    </citation>
    <scope>NUCLEOTIDE SEQUENCE [LARGE SCALE GENOMIC DNA]</scope>
</reference>
<accession>A0ABN8XU49</accession>
<sequence length="115" mass="12639">MSRVCIVVLEEVEGESPAFISKLPQENKSLHSPPSGNVLVRYKSLYPSLVRAIFNGEPDEVRALIFKKEDVNFQTGCSCVLAVEPSPSSLGGFFILMEASSSEEKTTANRIHCYS</sequence>
<keyword evidence="2" id="KW-1185">Reference proteome</keyword>
<protein>
    <submittedName>
        <fullName evidence="1">Uncharacterized protein</fullName>
    </submittedName>
</protein>
<organism evidence="1 2">
    <name type="scientific">Rangifer tarandus platyrhynchus</name>
    <name type="common">Svalbard reindeer</name>
    <dbReference type="NCBI Taxonomy" id="3082113"/>
    <lineage>
        <taxon>Eukaryota</taxon>
        <taxon>Metazoa</taxon>
        <taxon>Chordata</taxon>
        <taxon>Craniata</taxon>
        <taxon>Vertebrata</taxon>
        <taxon>Euteleostomi</taxon>
        <taxon>Mammalia</taxon>
        <taxon>Eutheria</taxon>
        <taxon>Laurasiatheria</taxon>
        <taxon>Artiodactyla</taxon>
        <taxon>Ruminantia</taxon>
        <taxon>Pecora</taxon>
        <taxon>Cervidae</taxon>
        <taxon>Odocoileinae</taxon>
        <taxon>Rangifer</taxon>
    </lineage>
</organism>
<proteinExistence type="predicted"/>
<gene>
    <name evidence="1" type="ORF">MRATA1EN1_LOCUS588</name>
</gene>